<dbReference type="EMBL" id="BJXC01000007">
    <property type="protein sequence ID" value="GEM51578.1"/>
    <property type="molecule type" value="Genomic_DNA"/>
</dbReference>
<dbReference type="STRING" id="1218108.GCA_000382425_02315"/>
<accession>A0A511NGE2</accession>
<evidence type="ECO:0000313" key="2">
    <source>
        <dbReference type="Proteomes" id="UP000321245"/>
    </source>
</evidence>
<dbReference type="GeneID" id="84650452"/>
<comment type="caution">
    <text evidence="1">The sequence shown here is derived from an EMBL/GenBank/DDBJ whole genome shotgun (WGS) entry which is preliminary data.</text>
</comment>
<keyword evidence="2" id="KW-1185">Reference proteome</keyword>
<dbReference type="AlphaFoldDB" id="A0A511NGE2"/>
<proteinExistence type="predicted"/>
<reference evidence="1 2" key="1">
    <citation type="submission" date="2019-07" db="EMBL/GenBank/DDBJ databases">
        <title>Whole genome shotgun sequence of Empedobacter brevis NBRC 14943.</title>
        <authorList>
            <person name="Hosoyama A."/>
            <person name="Uohara A."/>
            <person name="Ohji S."/>
            <person name="Ichikawa N."/>
        </authorList>
    </citation>
    <scope>NUCLEOTIDE SEQUENCE [LARGE SCALE GENOMIC DNA]</scope>
    <source>
        <strain evidence="1 2">NBRC 14943</strain>
    </source>
</reference>
<evidence type="ECO:0000313" key="1">
    <source>
        <dbReference type="EMBL" id="GEM51578.1"/>
    </source>
</evidence>
<sequence length="65" mass="7887">MYTSHSELDSKSDLEIFYKICIDLEILEDTGYSPYTNLTLDNEDEFIYKRFEDYYLKYKSKFETA</sequence>
<gene>
    <name evidence="1" type="ORF">EB1_13680</name>
</gene>
<dbReference type="Proteomes" id="UP000321245">
    <property type="component" value="Unassembled WGS sequence"/>
</dbReference>
<name>A0A511NGE2_9FLAO</name>
<protein>
    <submittedName>
        <fullName evidence="1">Uncharacterized protein</fullName>
    </submittedName>
</protein>
<organism evidence="1 2">
    <name type="scientific">Empedobacter brevis NBRC 14943 = ATCC 43319</name>
    <dbReference type="NCBI Taxonomy" id="1218108"/>
    <lineage>
        <taxon>Bacteria</taxon>
        <taxon>Pseudomonadati</taxon>
        <taxon>Bacteroidota</taxon>
        <taxon>Flavobacteriia</taxon>
        <taxon>Flavobacteriales</taxon>
        <taxon>Weeksellaceae</taxon>
        <taxon>Empedobacter</taxon>
    </lineage>
</organism>
<dbReference type="RefSeq" id="WP_019975792.1">
    <property type="nucleotide sequence ID" value="NZ_BJXC01000007.1"/>
</dbReference>